<dbReference type="Gene3D" id="3.30.70.790">
    <property type="entry name" value="UreE, C-terminal domain"/>
    <property type="match status" value="1"/>
</dbReference>
<dbReference type="InterPro" id="IPR018551">
    <property type="entry name" value="DUF2007"/>
</dbReference>
<feature type="domain" description="DUF2007" evidence="1">
    <location>
        <begin position="1"/>
        <end position="66"/>
    </location>
</feature>
<protein>
    <submittedName>
        <fullName evidence="2">DUF2007 domain-containing protein</fullName>
    </submittedName>
</protein>
<keyword evidence="3" id="KW-1185">Reference proteome</keyword>
<proteinExistence type="predicted"/>
<dbReference type="OrthoDB" id="5297170at2"/>
<accession>A0A317EDJ6</accession>
<dbReference type="Pfam" id="PF09413">
    <property type="entry name" value="DUF2007"/>
    <property type="match status" value="1"/>
</dbReference>
<evidence type="ECO:0000313" key="2">
    <source>
        <dbReference type="EMBL" id="PWR24344.1"/>
    </source>
</evidence>
<dbReference type="EMBL" id="QGLE01000004">
    <property type="protein sequence ID" value="PWR24344.1"/>
    <property type="molecule type" value="Genomic_DNA"/>
</dbReference>
<dbReference type="SUPFAM" id="SSF54913">
    <property type="entry name" value="GlnB-like"/>
    <property type="match status" value="1"/>
</dbReference>
<name>A0A317EDJ6_9PROT</name>
<dbReference type="RefSeq" id="WP_109905084.1">
    <property type="nucleotide sequence ID" value="NZ_QGLE01000004.1"/>
</dbReference>
<organism evidence="2 3">
    <name type="scientific">Zavarzinia aquatilis</name>
    <dbReference type="NCBI Taxonomy" id="2211142"/>
    <lineage>
        <taxon>Bacteria</taxon>
        <taxon>Pseudomonadati</taxon>
        <taxon>Pseudomonadota</taxon>
        <taxon>Alphaproteobacteria</taxon>
        <taxon>Rhodospirillales</taxon>
        <taxon>Zavarziniaceae</taxon>
        <taxon>Zavarzinia</taxon>
    </lineage>
</organism>
<dbReference type="InterPro" id="IPR011322">
    <property type="entry name" value="N-reg_PII-like_a/b"/>
</dbReference>
<comment type="caution">
    <text evidence="2">The sequence shown here is derived from an EMBL/GenBank/DDBJ whole genome shotgun (WGS) entry which is preliminary data.</text>
</comment>
<dbReference type="Proteomes" id="UP000245461">
    <property type="component" value="Unassembled WGS sequence"/>
</dbReference>
<gene>
    <name evidence="2" type="ORF">DKG74_09550</name>
</gene>
<evidence type="ECO:0000313" key="3">
    <source>
        <dbReference type="Proteomes" id="UP000245461"/>
    </source>
</evidence>
<reference evidence="2 3" key="1">
    <citation type="submission" date="2018-05" db="EMBL/GenBank/DDBJ databases">
        <title>Zavarzinia sp. HR-AS.</title>
        <authorList>
            <person name="Lee Y."/>
            <person name="Jeon C.O."/>
        </authorList>
    </citation>
    <scope>NUCLEOTIDE SEQUENCE [LARGE SCALE GENOMIC DNA]</scope>
    <source>
        <strain evidence="2 3">HR-AS</strain>
    </source>
</reference>
<dbReference type="AlphaFoldDB" id="A0A317EDJ6"/>
<sequence>MQELIRTNDLVLISFVDSVLKAEGIGLLVLDSHSSVIDGSIGMVPRRLMVADDDLPQARRLLTEAGLGHELREKDAGLWP</sequence>
<evidence type="ECO:0000259" key="1">
    <source>
        <dbReference type="Pfam" id="PF09413"/>
    </source>
</evidence>